<reference evidence="3" key="1">
    <citation type="submission" date="2018-02" db="EMBL/GenBank/DDBJ databases">
        <authorList>
            <person name="Hausmann B."/>
        </authorList>
    </citation>
    <scope>NUCLEOTIDE SEQUENCE [LARGE SCALE GENOMIC DNA]</scope>
    <source>
        <strain evidence="3">Peat soil MAG SbF1</strain>
    </source>
</reference>
<feature type="domain" description="PIN" evidence="1">
    <location>
        <begin position="15"/>
        <end position="134"/>
    </location>
</feature>
<dbReference type="OrthoDB" id="597982at2"/>
<proteinExistence type="predicted"/>
<dbReference type="InterPro" id="IPR029060">
    <property type="entry name" value="PIN-like_dom_sf"/>
</dbReference>
<dbReference type="EMBL" id="OMOF01000279">
    <property type="protein sequence ID" value="SPF46275.1"/>
    <property type="molecule type" value="Genomic_DNA"/>
</dbReference>
<sequence>MGRLEDDIKRFSRIAIDTNAFIYLMERHPKYFTIVRELFNAVEIGKVYAVSSVLLITEILTKPLKDSNKGLADRYLAFISTFPNLGLREIDQNIALQAAKLRARYGFKTPDALFLATAMEEKAEAFITNDVRLQGIENIEIVLLNNFVE</sequence>
<gene>
    <name evidence="2" type="ORF">SBF1_350004</name>
</gene>
<evidence type="ECO:0000313" key="2">
    <source>
        <dbReference type="EMBL" id="SPF46275.1"/>
    </source>
</evidence>
<dbReference type="Pfam" id="PF01850">
    <property type="entry name" value="PIN"/>
    <property type="match status" value="1"/>
</dbReference>
<dbReference type="Proteomes" id="UP000238916">
    <property type="component" value="Unassembled WGS sequence"/>
</dbReference>
<name>A0A2U3L2Y2_9FIRM</name>
<evidence type="ECO:0000313" key="3">
    <source>
        <dbReference type="Proteomes" id="UP000238916"/>
    </source>
</evidence>
<dbReference type="InterPro" id="IPR002716">
    <property type="entry name" value="PIN_dom"/>
</dbReference>
<dbReference type="SUPFAM" id="SSF88723">
    <property type="entry name" value="PIN domain-like"/>
    <property type="match status" value="1"/>
</dbReference>
<dbReference type="AlphaFoldDB" id="A0A2U3L2Y2"/>
<accession>A0A2U3L2Y2</accession>
<dbReference type="Gene3D" id="3.40.50.1010">
    <property type="entry name" value="5'-nuclease"/>
    <property type="match status" value="1"/>
</dbReference>
<protein>
    <submittedName>
        <fullName evidence="2">PilT protein domain protein</fullName>
    </submittedName>
</protein>
<organism evidence="2 3">
    <name type="scientific">Candidatus Desulfosporosinus infrequens</name>
    <dbReference type="NCBI Taxonomy" id="2043169"/>
    <lineage>
        <taxon>Bacteria</taxon>
        <taxon>Bacillati</taxon>
        <taxon>Bacillota</taxon>
        <taxon>Clostridia</taxon>
        <taxon>Eubacteriales</taxon>
        <taxon>Desulfitobacteriaceae</taxon>
        <taxon>Desulfosporosinus</taxon>
    </lineage>
</organism>
<evidence type="ECO:0000259" key="1">
    <source>
        <dbReference type="Pfam" id="PF01850"/>
    </source>
</evidence>